<gene>
    <name evidence="2" type="ORF">I8U20_06955</name>
</gene>
<dbReference type="Proteomes" id="UP000633619">
    <property type="component" value="Unassembled WGS sequence"/>
</dbReference>
<dbReference type="InterPro" id="IPR035923">
    <property type="entry name" value="TT1751-like_sf"/>
</dbReference>
<protein>
    <submittedName>
        <fullName evidence="2">DUF302 domain-containing protein</fullName>
    </submittedName>
</protein>
<dbReference type="Pfam" id="PF03625">
    <property type="entry name" value="DUF302"/>
    <property type="match status" value="1"/>
</dbReference>
<reference evidence="2 3" key="1">
    <citation type="submission" date="2020-12" db="EMBL/GenBank/DDBJ databases">
        <title>WGS of Thermoactinomyces spp.</title>
        <authorList>
            <person name="Cheng K."/>
        </authorList>
    </citation>
    <scope>NUCLEOTIDE SEQUENCE [LARGE SCALE GENOMIC DNA]</scope>
    <source>
        <strain evidence="3">CICC 10671\DSM 43846</strain>
    </source>
</reference>
<name>A0A8I1A8Y4_THEIN</name>
<evidence type="ECO:0000313" key="2">
    <source>
        <dbReference type="EMBL" id="MBH8595070.1"/>
    </source>
</evidence>
<organism evidence="2 3">
    <name type="scientific">Thermoactinomyces intermedius</name>
    <dbReference type="NCBI Taxonomy" id="2024"/>
    <lineage>
        <taxon>Bacteria</taxon>
        <taxon>Bacillati</taxon>
        <taxon>Bacillota</taxon>
        <taxon>Bacilli</taxon>
        <taxon>Bacillales</taxon>
        <taxon>Thermoactinomycetaceae</taxon>
        <taxon>Thermoactinomyces</taxon>
    </lineage>
</organism>
<dbReference type="InterPro" id="IPR005180">
    <property type="entry name" value="DUF302"/>
</dbReference>
<dbReference type="AlphaFoldDB" id="A0A8I1A8Y4"/>
<dbReference type="EMBL" id="JAECVW010000003">
    <property type="protein sequence ID" value="MBH8595070.1"/>
    <property type="molecule type" value="Genomic_DNA"/>
</dbReference>
<dbReference type="CDD" id="cd14797">
    <property type="entry name" value="DUF302"/>
    <property type="match status" value="1"/>
</dbReference>
<dbReference type="SUPFAM" id="SSF103247">
    <property type="entry name" value="TT1751-like"/>
    <property type="match status" value="1"/>
</dbReference>
<dbReference type="PIRSF" id="PIRSF021774">
    <property type="entry name" value="UCP021774"/>
    <property type="match status" value="1"/>
</dbReference>
<evidence type="ECO:0000313" key="3">
    <source>
        <dbReference type="Proteomes" id="UP000633619"/>
    </source>
</evidence>
<accession>A0A8I1A8Y4</accession>
<dbReference type="RefSeq" id="WP_181731389.1">
    <property type="nucleotide sequence ID" value="NZ_JACEIR010000002.1"/>
</dbReference>
<proteinExistence type="predicted"/>
<dbReference type="PANTHER" id="PTHR38342:SF1">
    <property type="entry name" value="SLR5037 PROTEIN"/>
    <property type="match status" value="1"/>
</dbReference>
<sequence length="136" mass="15896">MYSYVVDVKGATTEQVLKRLEEKIAEHKFRLLWKYDISTKLFEQGIRFNQPYYILELSHADLTKQLLTEHPDCGFLLPAKCMVYWDQEKNTVRVGVLRPSELAKEVESERVKRIAGQLEKRLVEMVNQCTGEEMAS</sequence>
<dbReference type="InterPro" id="IPR016796">
    <property type="entry name" value="UCP021774"/>
</dbReference>
<dbReference type="PANTHER" id="PTHR38342">
    <property type="entry name" value="SLR5037 PROTEIN"/>
    <property type="match status" value="1"/>
</dbReference>
<comment type="caution">
    <text evidence="2">The sequence shown here is derived from an EMBL/GenBank/DDBJ whole genome shotgun (WGS) entry which is preliminary data.</text>
</comment>
<keyword evidence="3" id="KW-1185">Reference proteome</keyword>
<evidence type="ECO:0000259" key="1">
    <source>
        <dbReference type="Pfam" id="PF03625"/>
    </source>
</evidence>
<feature type="domain" description="DUF302" evidence="1">
    <location>
        <begin position="36"/>
        <end position="99"/>
    </location>
</feature>
<dbReference type="Gene3D" id="3.30.310.70">
    <property type="entry name" value="TT1751-like domain"/>
    <property type="match status" value="1"/>
</dbReference>